<dbReference type="PIRSF" id="PIRSF010361">
    <property type="entry name" value="UCP010361"/>
    <property type="match status" value="1"/>
</dbReference>
<keyword evidence="3" id="KW-1185">Reference proteome</keyword>
<accession>A0A7K0DF98</accession>
<feature type="transmembrane region" description="Helical" evidence="1">
    <location>
        <begin position="222"/>
        <end position="247"/>
    </location>
</feature>
<keyword evidence="1" id="KW-0472">Membrane</keyword>
<name>A0A7K0DF98_9NOCA</name>
<dbReference type="Proteomes" id="UP000438448">
    <property type="component" value="Unassembled WGS sequence"/>
</dbReference>
<sequence length="514" mass="56079">MSGYSVAKSIFAPNSPREIWVHPPIVGAMSNRLRARANPARPGRIAAMTALLLCGVTLLFAYLNKARCAGAPFESNGRSAAFDHIKDGRVCYSDIQFLWLGRDINEHVFPYLTGGITTHGALTGGAVEYPVLSGLLMWLGAIGAHTDATFLLHSALLLAPFALLTAWMLGRLSGMAALLWAAGPPLVLYAFHNWELPVVCTSVGAVYVVTTLTRYSVRTRGVLAAILLGVGFCLKLYPGIFVLPLMIHVLVGGSDGLDALRHRSALWRAVDPDGGVPDEDDAPTRHTRRYDVRGAVMVAATAVATAVLINLPFALIGYQGWRASITFQELRQADITSNSIWFWGLRPLFGDTPGGERSYQDVVATASPMLVVCAFGLAMWLGWRRYRVGGMFPWVGVSGAMLCGFLLLHKVHSPQYTLWLIPFLVLLEIPWSVVVAYLLADASLGIGIFRYFHALGAGSSADFEKHLVLFGVWGRALLLVYLFFAFVYLPVRGQRRAEPARSRYSDDELIPASS</sequence>
<dbReference type="EMBL" id="WEGK01000025">
    <property type="protein sequence ID" value="MQY23962.1"/>
    <property type="molecule type" value="Genomic_DNA"/>
</dbReference>
<feature type="transmembrane region" description="Helical" evidence="1">
    <location>
        <begin position="420"/>
        <end position="452"/>
    </location>
</feature>
<comment type="caution">
    <text evidence="2">The sequence shown here is derived from an EMBL/GenBank/DDBJ whole genome shotgun (WGS) entry which is preliminary data.</text>
</comment>
<keyword evidence="1" id="KW-0812">Transmembrane</keyword>
<evidence type="ECO:0000313" key="3">
    <source>
        <dbReference type="Proteomes" id="UP000438448"/>
    </source>
</evidence>
<organism evidence="2 3">
    <name type="scientific">Nocardia macrotermitis</name>
    <dbReference type="NCBI Taxonomy" id="2585198"/>
    <lineage>
        <taxon>Bacteria</taxon>
        <taxon>Bacillati</taxon>
        <taxon>Actinomycetota</taxon>
        <taxon>Actinomycetes</taxon>
        <taxon>Mycobacteriales</taxon>
        <taxon>Nocardiaceae</taxon>
        <taxon>Nocardia</taxon>
    </lineage>
</organism>
<dbReference type="InterPro" id="IPR016570">
    <property type="entry name" value="UCP010361"/>
</dbReference>
<keyword evidence="1" id="KW-1133">Transmembrane helix</keyword>
<feature type="transmembrane region" description="Helical" evidence="1">
    <location>
        <begin position="45"/>
        <end position="63"/>
    </location>
</feature>
<feature type="transmembrane region" description="Helical" evidence="1">
    <location>
        <begin position="150"/>
        <end position="169"/>
    </location>
</feature>
<feature type="transmembrane region" description="Helical" evidence="1">
    <location>
        <begin position="389"/>
        <end position="408"/>
    </location>
</feature>
<dbReference type="AlphaFoldDB" id="A0A7K0DF98"/>
<evidence type="ECO:0000256" key="1">
    <source>
        <dbReference type="SAM" id="Phobius"/>
    </source>
</evidence>
<feature type="transmembrane region" description="Helical" evidence="1">
    <location>
        <begin position="295"/>
        <end position="318"/>
    </location>
</feature>
<feature type="transmembrane region" description="Helical" evidence="1">
    <location>
        <begin position="189"/>
        <end position="210"/>
    </location>
</feature>
<proteinExistence type="predicted"/>
<feature type="transmembrane region" description="Helical" evidence="1">
    <location>
        <begin position="362"/>
        <end position="383"/>
    </location>
</feature>
<gene>
    <name evidence="2" type="ORF">NRB20_70950</name>
</gene>
<protein>
    <recommendedName>
        <fullName evidence="4">DUF2029 domain-containing protein</fullName>
    </recommendedName>
</protein>
<evidence type="ECO:0000313" key="2">
    <source>
        <dbReference type="EMBL" id="MQY23962.1"/>
    </source>
</evidence>
<feature type="transmembrane region" description="Helical" evidence="1">
    <location>
        <begin position="472"/>
        <end position="491"/>
    </location>
</feature>
<reference evidence="2 3" key="1">
    <citation type="submission" date="2019-10" db="EMBL/GenBank/DDBJ databases">
        <title>Nocardia macrotermitis sp. nov. and Nocardia aurantia sp. nov., isolated from the gut of fungus growing-termite Macrotermes natalensis.</title>
        <authorList>
            <person name="Benndorf R."/>
            <person name="Schwitalla J."/>
            <person name="Martin K."/>
            <person name="De Beer W."/>
            <person name="Kaster A.-K."/>
            <person name="Vollmers J."/>
            <person name="Poulsen M."/>
            <person name="Beemelmanns C."/>
        </authorList>
    </citation>
    <scope>NUCLEOTIDE SEQUENCE [LARGE SCALE GENOMIC DNA]</scope>
    <source>
        <strain evidence="2 3">RB20</strain>
    </source>
</reference>
<evidence type="ECO:0008006" key="4">
    <source>
        <dbReference type="Google" id="ProtNLM"/>
    </source>
</evidence>